<accession>A0A0N5BNV6</accession>
<dbReference type="Proteomes" id="UP000046392">
    <property type="component" value="Unplaced"/>
</dbReference>
<dbReference type="InterPro" id="IPR036322">
    <property type="entry name" value="WD40_repeat_dom_sf"/>
</dbReference>
<dbReference type="InterPro" id="IPR015943">
    <property type="entry name" value="WD40/YVTN_repeat-like_dom_sf"/>
</dbReference>
<proteinExistence type="predicted"/>
<evidence type="ECO:0000313" key="2">
    <source>
        <dbReference type="WBParaSite" id="SPAL_0000758400.1"/>
    </source>
</evidence>
<dbReference type="WBParaSite" id="SPAL_0000758400.1">
    <property type="protein sequence ID" value="SPAL_0000758400.1"/>
    <property type="gene ID" value="SPAL_0000758400"/>
</dbReference>
<reference evidence="2" key="1">
    <citation type="submission" date="2017-02" db="UniProtKB">
        <authorList>
            <consortium name="WormBaseParasite"/>
        </authorList>
    </citation>
    <scope>IDENTIFICATION</scope>
</reference>
<dbReference type="Gene3D" id="2.130.10.10">
    <property type="entry name" value="YVTN repeat-like/Quinoprotein amine dehydrogenase"/>
    <property type="match status" value="1"/>
</dbReference>
<sequence length="313" mass="36580">MFAEIFDNNFKNCSWETTYYEHDSKIKPLLIKIEHFEGNNEKICFIDENKNYIKMSNDLEILEIDSLLYSNTFPETVNYIKDLTTFDNVNKVIALVNKTFKVLLLDISKRTWEFINFPSAIYSCLLVQDQTYNRFVLLVGGNNIIYLYDIPSKRILSKYLTSNSELWDIRRNNEPLRIFTGLTPYMISSINSLDVDKFSSTSIFLIQGSKDGSFQISNIHSGVNIKKGRYKNVSDNMKSIKFLFKEQQFAVSLFENSNALYVINLNTCEERLITKIPCQNKSSLQFICVLTESKRLLFLENNRFIMIKFTINK</sequence>
<dbReference type="AlphaFoldDB" id="A0A0N5BNV6"/>
<evidence type="ECO:0000313" key="1">
    <source>
        <dbReference type="Proteomes" id="UP000046392"/>
    </source>
</evidence>
<protein>
    <submittedName>
        <fullName evidence="2">WD_REPEATS_REGION domain-containing protein</fullName>
    </submittedName>
</protein>
<keyword evidence="1" id="KW-1185">Reference proteome</keyword>
<name>A0A0N5BNV6_STREA</name>
<organism evidence="1 2">
    <name type="scientific">Strongyloides papillosus</name>
    <name type="common">Intestinal threadworm</name>
    <dbReference type="NCBI Taxonomy" id="174720"/>
    <lineage>
        <taxon>Eukaryota</taxon>
        <taxon>Metazoa</taxon>
        <taxon>Ecdysozoa</taxon>
        <taxon>Nematoda</taxon>
        <taxon>Chromadorea</taxon>
        <taxon>Rhabditida</taxon>
        <taxon>Tylenchina</taxon>
        <taxon>Panagrolaimomorpha</taxon>
        <taxon>Strongyloidoidea</taxon>
        <taxon>Strongyloididae</taxon>
        <taxon>Strongyloides</taxon>
    </lineage>
</organism>
<dbReference type="SUPFAM" id="SSF50978">
    <property type="entry name" value="WD40 repeat-like"/>
    <property type="match status" value="1"/>
</dbReference>